<sequence>MYYNAESGDAIASKEQAGENKEEKKSGDPRQPKATKSHKTDECSGCGKAFKKVLWYYKNGAFFCNKRCSKNKREKSKEKTSKA</sequence>
<comment type="caution">
    <text evidence="2">The sequence shown here is derived from an EMBL/GenBank/DDBJ whole genome shotgun (WGS) entry which is preliminary data.</text>
</comment>
<dbReference type="Proteomes" id="UP000033428">
    <property type="component" value="Unassembled WGS sequence"/>
</dbReference>
<accession>A0A0F0CR28</accession>
<evidence type="ECO:0000313" key="3">
    <source>
        <dbReference type="Proteomes" id="UP000033428"/>
    </source>
</evidence>
<reference evidence="2 3" key="1">
    <citation type="submission" date="2015-02" db="EMBL/GenBank/DDBJ databases">
        <title>Single-cell genomics of uncultivated deep-branching MTB reveals a conserved set of magnetosome genes.</title>
        <authorList>
            <person name="Kolinko S."/>
            <person name="Richter M."/>
            <person name="Glockner F.O."/>
            <person name="Brachmann A."/>
            <person name="Schuler D."/>
        </authorList>
    </citation>
    <scope>NUCLEOTIDE SEQUENCE [LARGE SCALE GENOMIC DNA]</scope>
    <source>
        <strain evidence="2">SKK-01</strain>
    </source>
</reference>
<organism evidence="2 3">
    <name type="scientific">Candidatus Omnitrophus magneticus</name>
    <dbReference type="NCBI Taxonomy" id="1609969"/>
    <lineage>
        <taxon>Bacteria</taxon>
        <taxon>Pseudomonadati</taxon>
        <taxon>Candidatus Omnitrophota</taxon>
        <taxon>Candidatus Omnitrophus</taxon>
    </lineage>
</organism>
<evidence type="ECO:0000313" key="2">
    <source>
        <dbReference type="EMBL" id="KJJ83976.1"/>
    </source>
</evidence>
<dbReference type="EMBL" id="JYNY01000428">
    <property type="protein sequence ID" value="KJJ83976.1"/>
    <property type="molecule type" value="Genomic_DNA"/>
</dbReference>
<dbReference type="AlphaFoldDB" id="A0A0F0CR28"/>
<keyword evidence="3" id="KW-1185">Reference proteome</keyword>
<name>A0A0F0CR28_9BACT</name>
<feature type="region of interest" description="Disordered" evidence="1">
    <location>
        <begin position="1"/>
        <end position="44"/>
    </location>
</feature>
<gene>
    <name evidence="2" type="ORF">OMAG_002148</name>
</gene>
<proteinExistence type="predicted"/>
<protein>
    <submittedName>
        <fullName evidence="2">Uncharacterized protein</fullName>
    </submittedName>
</protein>
<evidence type="ECO:0000256" key="1">
    <source>
        <dbReference type="SAM" id="MobiDB-lite"/>
    </source>
</evidence>
<feature type="compositionally biased region" description="Basic and acidic residues" evidence="1">
    <location>
        <begin position="16"/>
        <end position="31"/>
    </location>
</feature>